<sequence length="151" mass="16767">MFGPDFDIDKVLEDAQRRVTKMTAIREQTAHLTGHAESTEGRIKVTSSATDPVAELRIDPRAMRMPAEELSSAIRSTITAARHDLDRQVEELAAFEYGDAGNPLDALKDKENMKATLGEVQGMFEKAGRDTQTMIDQLRRNLGITGQEPPR</sequence>
<accession>A0ABP8C794</accession>
<organism evidence="1 2">
    <name type="scientific">Actinomadura meridiana</name>
    <dbReference type="NCBI Taxonomy" id="559626"/>
    <lineage>
        <taxon>Bacteria</taxon>
        <taxon>Bacillati</taxon>
        <taxon>Actinomycetota</taxon>
        <taxon>Actinomycetes</taxon>
        <taxon>Streptosporangiales</taxon>
        <taxon>Thermomonosporaceae</taxon>
        <taxon>Actinomadura</taxon>
    </lineage>
</organism>
<gene>
    <name evidence="1" type="ORF">GCM10022254_41110</name>
</gene>
<evidence type="ECO:0000313" key="1">
    <source>
        <dbReference type="EMBL" id="GAA4234963.1"/>
    </source>
</evidence>
<dbReference type="SUPFAM" id="SSF82607">
    <property type="entry name" value="YbaB-like"/>
    <property type="match status" value="1"/>
</dbReference>
<name>A0ABP8C794_9ACTN</name>
<evidence type="ECO:0008006" key="3">
    <source>
        <dbReference type="Google" id="ProtNLM"/>
    </source>
</evidence>
<dbReference type="Pfam" id="PF02575">
    <property type="entry name" value="YbaB_DNA_bd"/>
    <property type="match status" value="1"/>
</dbReference>
<dbReference type="Proteomes" id="UP001501710">
    <property type="component" value="Unassembled WGS sequence"/>
</dbReference>
<evidence type="ECO:0000313" key="2">
    <source>
        <dbReference type="Proteomes" id="UP001501710"/>
    </source>
</evidence>
<dbReference type="InterPro" id="IPR036894">
    <property type="entry name" value="YbaB-like_sf"/>
</dbReference>
<dbReference type="InterPro" id="IPR004401">
    <property type="entry name" value="YbaB/EbfC"/>
</dbReference>
<dbReference type="EMBL" id="BAABAS010000011">
    <property type="protein sequence ID" value="GAA4234963.1"/>
    <property type="molecule type" value="Genomic_DNA"/>
</dbReference>
<proteinExistence type="predicted"/>
<reference evidence="2" key="1">
    <citation type="journal article" date="2019" name="Int. J. Syst. Evol. Microbiol.">
        <title>The Global Catalogue of Microorganisms (GCM) 10K type strain sequencing project: providing services to taxonomists for standard genome sequencing and annotation.</title>
        <authorList>
            <consortium name="The Broad Institute Genomics Platform"/>
            <consortium name="The Broad Institute Genome Sequencing Center for Infectious Disease"/>
            <person name="Wu L."/>
            <person name="Ma J."/>
        </authorList>
    </citation>
    <scope>NUCLEOTIDE SEQUENCE [LARGE SCALE GENOMIC DNA]</scope>
    <source>
        <strain evidence="2">JCM 17440</strain>
    </source>
</reference>
<dbReference type="RefSeq" id="WP_344898979.1">
    <property type="nucleotide sequence ID" value="NZ_BAABAS010000011.1"/>
</dbReference>
<protein>
    <recommendedName>
        <fullName evidence="3">YbaB/EbfC DNA-binding family protein</fullName>
    </recommendedName>
</protein>
<dbReference type="Gene3D" id="3.30.1310.10">
    <property type="entry name" value="Nucleoid-associated protein YbaB-like domain"/>
    <property type="match status" value="1"/>
</dbReference>
<keyword evidence="2" id="KW-1185">Reference proteome</keyword>
<comment type="caution">
    <text evidence="1">The sequence shown here is derived from an EMBL/GenBank/DDBJ whole genome shotgun (WGS) entry which is preliminary data.</text>
</comment>